<keyword evidence="1" id="KW-1133">Transmembrane helix</keyword>
<feature type="transmembrane region" description="Helical" evidence="1">
    <location>
        <begin position="106"/>
        <end position="126"/>
    </location>
</feature>
<feature type="transmembrane region" description="Helical" evidence="1">
    <location>
        <begin position="37"/>
        <end position="59"/>
    </location>
</feature>
<dbReference type="Proteomes" id="UP000295601">
    <property type="component" value="Unassembled WGS sequence"/>
</dbReference>
<name>A0A4R6S184_9MICO</name>
<gene>
    <name evidence="2" type="ORF">EDF62_1271</name>
</gene>
<reference evidence="2 3" key="1">
    <citation type="submission" date="2019-03" db="EMBL/GenBank/DDBJ databases">
        <title>Genomic analyses of the natural microbiome of Caenorhabditis elegans.</title>
        <authorList>
            <person name="Samuel B."/>
        </authorList>
    </citation>
    <scope>NUCLEOTIDE SEQUENCE [LARGE SCALE GENOMIC DNA]</scope>
    <source>
        <strain evidence="2 3">JUb18</strain>
    </source>
</reference>
<accession>A0A4R6S184</accession>
<sequence>MKYYRAIAIILGSITAAALVIPFALPSAGEGLASALFGWLIVAPVGAFLTVLFTLFASVAQVNNPLTSRKVAGVVCGLWTLCLVIVAAAAIILFQMPGRVPLLAEGVGVFAITLLLATVTVFGYAMTTRRMDRTELAEDPAARAAAAPRRRRRTKTIVAVSVVALVLAGGAVWGAAQLRLAESYRTTVEAIDYWTPKEFALNSENEAKLAVACLGHPDALAELDRFETVATASPIALPSELTENLAAGIDPARAGLAAMDTTACEEVAAEVAAELSANDVDPAAIPWRSADPIAQLTELRAQPEPRPYAQVADFLVTGSQAKQAARQLADTRHGFVTARDNGPASDALAAPVVTALGLVSEELRAAAIDGSEAVIMQAGMDGTEAAEELRALAAAAQDQSAGSVQANGALADYVVAANAMLGV</sequence>
<dbReference type="AlphaFoldDB" id="A0A4R6S184"/>
<dbReference type="RefSeq" id="WP_133616360.1">
    <property type="nucleotide sequence ID" value="NZ_SNYA01000003.1"/>
</dbReference>
<keyword evidence="3" id="KW-1185">Reference proteome</keyword>
<organism evidence="2 3">
    <name type="scientific">Leucobacter luti</name>
    <dbReference type="NCBI Taxonomy" id="340320"/>
    <lineage>
        <taxon>Bacteria</taxon>
        <taxon>Bacillati</taxon>
        <taxon>Actinomycetota</taxon>
        <taxon>Actinomycetes</taxon>
        <taxon>Micrococcales</taxon>
        <taxon>Microbacteriaceae</taxon>
        <taxon>Leucobacter</taxon>
    </lineage>
</organism>
<feature type="transmembrane region" description="Helical" evidence="1">
    <location>
        <begin position="71"/>
        <end position="94"/>
    </location>
</feature>
<keyword evidence="1" id="KW-0472">Membrane</keyword>
<evidence type="ECO:0000313" key="3">
    <source>
        <dbReference type="Proteomes" id="UP000295601"/>
    </source>
</evidence>
<evidence type="ECO:0000313" key="2">
    <source>
        <dbReference type="EMBL" id="TDP93292.1"/>
    </source>
</evidence>
<comment type="caution">
    <text evidence="2">The sequence shown here is derived from an EMBL/GenBank/DDBJ whole genome shotgun (WGS) entry which is preliminary data.</text>
</comment>
<proteinExistence type="predicted"/>
<dbReference type="EMBL" id="SNYA01000003">
    <property type="protein sequence ID" value="TDP93292.1"/>
    <property type="molecule type" value="Genomic_DNA"/>
</dbReference>
<feature type="transmembrane region" description="Helical" evidence="1">
    <location>
        <begin position="7"/>
        <end position="25"/>
    </location>
</feature>
<evidence type="ECO:0000256" key="1">
    <source>
        <dbReference type="SAM" id="Phobius"/>
    </source>
</evidence>
<keyword evidence="1" id="KW-0812">Transmembrane</keyword>
<protein>
    <submittedName>
        <fullName evidence="2">Uncharacterized protein</fullName>
    </submittedName>
</protein>
<feature type="transmembrane region" description="Helical" evidence="1">
    <location>
        <begin position="157"/>
        <end position="176"/>
    </location>
</feature>